<comment type="pathway">
    <text evidence="1">Lipid metabolism.</text>
</comment>
<dbReference type="PANTHER" id="PTHR10434:SF64">
    <property type="entry name" value="1-ACYL-SN-GLYCEROL-3-PHOSPHATE ACYLTRANSFERASE-RELATED"/>
    <property type="match status" value="1"/>
</dbReference>
<protein>
    <submittedName>
        <fullName evidence="8">Lysophospholipid acyltransferase family protein</fullName>
    </submittedName>
</protein>
<evidence type="ECO:0000256" key="3">
    <source>
        <dbReference type="ARBA" id="ARBA00022679"/>
    </source>
</evidence>
<evidence type="ECO:0000259" key="7">
    <source>
        <dbReference type="SMART" id="SM00563"/>
    </source>
</evidence>
<sequence>MKVISKVLGSVLSKIYNIWCIFWLVAIFLVLFPFMLFCIKIKPLNRYGTKLTNLWADLFFPIAGMPVKIEHRFTPDKSKAYVFVANHFSYLDVAIGMRVVRNYFSYMGKSSVKNIPLLGYVFAKLHIQVDRSDKNSRSTSLLRSKRALQSGRSLFIMPEGGILSKHIPQMLQPFKDGAFLLAIDAQVPLVPISFLNLYEIMPEASLNWGIPKVVVHEPIETTGYTKVDLDYFKAKVYQIIQSELDSYVEKKNASKK</sequence>
<dbReference type="SMART" id="SM00563">
    <property type="entry name" value="PlsC"/>
    <property type="match status" value="1"/>
</dbReference>
<dbReference type="Pfam" id="PF01553">
    <property type="entry name" value="Acyltransferase"/>
    <property type="match status" value="1"/>
</dbReference>
<dbReference type="RefSeq" id="WP_379839358.1">
    <property type="nucleotide sequence ID" value="NZ_JBHRYQ010000001.1"/>
</dbReference>
<dbReference type="PANTHER" id="PTHR10434">
    <property type="entry name" value="1-ACYL-SN-GLYCEROL-3-PHOSPHATE ACYLTRANSFERASE"/>
    <property type="match status" value="1"/>
</dbReference>
<evidence type="ECO:0000256" key="5">
    <source>
        <dbReference type="ARBA" id="ARBA00023315"/>
    </source>
</evidence>
<feature type="domain" description="Phospholipid/glycerol acyltransferase" evidence="7">
    <location>
        <begin position="81"/>
        <end position="197"/>
    </location>
</feature>
<dbReference type="InterPro" id="IPR002123">
    <property type="entry name" value="Plipid/glycerol_acylTrfase"/>
</dbReference>
<evidence type="ECO:0000313" key="8">
    <source>
        <dbReference type="EMBL" id="MFC3812478.1"/>
    </source>
</evidence>
<evidence type="ECO:0000256" key="1">
    <source>
        <dbReference type="ARBA" id="ARBA00005189"/>
    </source>
</evidence>
<evidence type="ECO:0000256" key="2">
    <source>
        <dbReference type="ARBA" id="ARBA00022516"/>
    </source>
</evidence>
<feature type="transmembrane region" description="Helical" evidence="6">
    <location>
        <begin position="16"/>
        <end position="39"/>
    </location>
</feature>
<dbReference type="SUPFAM" id="SSF69593">
    <property type="entry name" value="Glycerol-3-phosphate (1)-acyltransferase"/>
    <property type="match status" value="1"/>
</dbReference>
<comment type="caution">
    <text evidence="8">The sequence shown here is derived from an EMBL/GenBank/DDBJ whole genome shotgun (WGS) entry which is preliminary data.</text>
</comment>
<keyword evidence="5 8" id="KW-0012">Acyltransferase</keyword>
<evidence type="ECO:0000256" key="4">
    <source>
        <dbReference type="ARBA" id="ARBA00023098"/>
    </source>
</evidence>
<proteinExistence type="predicted"/>
<name>A0ABV7YYU0_9BACT</name>
<dbReference type="EMBL" id="JBHRYQ010000001">
    <property type="protein sequence ID" value="MFC3812478.1"/>
    <property type="molecule type" value="Genomic_DNA"/>
</dbReference>
<accession>A0ABV7YYU0</accession>
<dbReference type="CDD" id="cd07989">
    <property type="entry name" value="LPLAT_AGPAT-like"/>
    <property type="match status" value="1"/>
</dbReference>
<dbReference type="Proteomes" id="UP001595616">
    <property type="component" value="Unassembled WGS sequence"/>
</dbReference>
<keyword evidence="6" id="KW-0472">Membrane</keyword>
<gene>
    <name evidence="8" type="ORF">ACFOOI_17595</name>
</gene>
<evidence type="ECO:0000313" key="9">
    <source>
        <dbReference type="Proteomes" id="UP001595616"/>
    </source>
</evidence>
<dbReference type="GO" id="GO:0016746">
    <property type="term" value="F:acyltransferase activity"/>
    <property type="evidence" value="ECO:0007669"/>
    <property type="project" value="UniProtKB-KW"/>
</dbReference>
<keyword evidence="6" id="KW-0812">Transmembrane</keyword>
<organism evidence="8 9">
    <name type="scientific">Lacihabitans lacunae</name>
    <dbReference type="NCBI Taxonomy" id="1028214"/>
    <lineage>
        <taxon>Bacteria</taxon>
        <taxon>Pseudomonadati</taxon>
        <taxon>Bacteroidota</taxon>
        <taxon>Cytophagia</taxon>
        <taxon>Cytophagales</taxon>
        <taxon>Leadbetterellaceae</taxon>
        <taxon>Lacihabitans</taxon>
    </lineage>
</organism>
<keyword evidence="9" id="KW-1185">Reference proteome</keyword>
<keyword evidence="4" id="KW-0443">Lipid metabolism</keyword>
<reference evidence="9" key="1">
    <citation type="journal article" date="2019" name="Int. J. Syst. Evol. Microbiol.">
        <title>The Global Catalogue of Microorganisms (GCM) 10K type strain sequencing project: providing services to taxonomists for standard genome sequencing and annotation.</title>
        <authorList>
            <consortium name="The Broad Institute Genomics Platform"/>
            <consortium name="The Broad Institute Genome Sequencing Center for Infectious Disease"/>
            <person name="Wu L."/>
            <person name="Ma J."/>
        </authorList>
    </citation>
    <scope>NUCLEOTIDE SEQUENCE [LARGE SCALE GENOMIC DNA]</scope>
    <source>
        <strain evidence="9">CECT 7956</strain>
    </source>
</reference>
<evidence type="ECO:0000256" key="6">
    <source>
        <dbReference type="SAM" id="Phobius"/>
    </source>
</evidence>
<keyword evidence="6" id="KW-1133">Transmembrane helix</keyword>
<keyword evidence="3" id="KW-0808">Transferase</keyword>
<keyword evidence="2" id="KW-0444">Lipid biosynthesis</keyword>